<dbReference type="WBParaSite" id="PDA_v2.g31526.t1">
    <property type="protein sequence ID" value="PDA_v2.g31526.t1"/>
    <property type="gene ID" value="PDA_v2.g31526"/>
</dbReference>
<evidence type="ECO:0000313" key="3">
    <source>
        <dbReference type="WBParaSite" id="PDA_v2.g31526.t1"/>
    </source>
</evidence>
<sequence>MLQFLIDIGLIVGTFLDPSPTEPKPRYPREGWSEINRENNNAKELFGITIPEKPSEQLIKFVDFTNAAYLSYVFGVRVAFSTATKDDAEYYFGAVTDLSLNFLINDSATPSSCSMKYINSVLDLKVYGSRAIVKTFEYLHVKEDDLPQEVIDYGTHAIDFLRETFHQNCSEPGDESPQTSEGLKHVHQYNPSVRKDALKAFDKAHEENITANISVTNPRKTLLQLTWLLKYIF</sequence>
<feature type="signal peptide" evidence="1">
    <location>
        <begin position="1"/>
        <end position="16"/>
    </location>
</feature>
<name>A0A914QHL5_9BILA</name>
<evidence type="ECO:0000256" key="1">
    <source>
        <dbReference type="SAM" id="SignalP"/>
    </source>
</evidence>
<keyword evidence="1" id="KW-0732">Signal</keyword>
<protein>
    <submittedName>
        <fullName evidence="3">Uncharacterized protein</fullName>
    </submittedName>
</protein>
<dbReference type="Proteomes" id="UP000887578">
    <property type="component" value="Unplaced"/>
</dbReference>
<evidence type="ECO:0000313" key="2">
    <source>
        <dbReference type="Proteomes" id="UP000887578"/>
    </source>
</evidence>
<feature type="chain" id="PRO_5036674460" evidence="1">
    <location>
        <begin position="17"/>
        <end position="233"/>
    </location>
</feature>
<reference evidence="3" key="1">
    <citation type="submission" date="2022-11" db="UniProtKB">
        <authorList>
            <consortium name="WormBaseParasite"/>
        </authorList>
    </citation>
    <scope>IDENTIFICATION</scope>
</reference>
<keyword evidence="2" id="KW-1185">Reference proteome</keyword>
<organism evidence="2 3">
    <name type="scientific">Panagrolaimus davidi</name>
    <dbReference type="NCBI Taxonomy" id="227884"/>
    <lineage>
        <taxon>Eukaryota</taxon>
        <taxon>Metazoa</taxon>
        <taxon>Ecdysozoa</taxon>
        <taxon>Nematoda</taxon>
        <taxon>Chromadorea</taxon>
        <taxon>Rhabditida</taxon>
        <taxon>Tylenchina</taxon>
        <taxon>Panagrolaimomorpha</taxon>
        <taxon>Panagrolaimoidea</taxon>
        <taxon>Panagrolaimidae</taxon>
        <taxon>Panagrolaimus</taxon>
    </lineage>
</organism>
<dbReference type="AlphaFoldDB" id="A0A914QHL5"/>
<proteinExistence type="predicted"/>
<accession>A0A914QHL5</accession>